<dbReference type="Proteomes" id="UP000823935">
    <property type="component" value="Unassembled WGS sequence"/>
</dbReference>
<feature type="signal peptide" evidence="1">
    <location>
        <begin position="1"/>
        <end position="27"/>
    </location>
</feature>
<evidence type="ECO:0000313" key="3">
    <source>
        <dbReference type="EMBL" id="HIS32686.1"/>
    </source>
</evidence>
<comment type="caution">
    <text evidence="3">The sequence shown here is derived from an EMBL/GenBank/DDBJ whole genome shotgun (WGS) entry which is preliminary data.</text>
</comment>
<keyword evidence="1" id="KW-0732">Signal</keyword>
<feature type="chain" id="PRO_5039436733" evidence="1">
    <location>
        <begin position="28"/>
        <end position="501"/>
    </location>
</feature>
<reference evidence="3" key="1">
    <citation type="submission" date="2020-10" db="EMBL/GenBank/DDBJ databases">
        <authorList>
            <person name="Gilroy R."/>
        </authorList>
    </citation>
    <scope>NUCLEOTIDE SEQUENCE</scope>
    <source>
        <strain evidence="3">CHK190-19873</strain>
    </source>
</reference>
<protein>
    <submittedName>
        <fullName evidence="3">ABC transporter substrate-binding protein</fullName>
    </submittedName>
</protein>
<evidence type="ECO:0000259" key="2">
    <source>
        <dbReference type="Pfam" id="PF12010"/>
    </source>
</evidence>
<evidence type="ECO:0000256" key="1">
    <source>
        <dbReference type="SAM" id="SignalP"/>
    </source>
</evidence>
<evidence type="ECO:0000313" key="4">
    <source>
        <dbReference type="Proteomes" id="UP000823935"/>
    </source>
</evidence>
<reference evidence="3" key="2">
    <citation type="journal article" date="2021" name="PeerJ">
        <title>Extensive microbial diversity within the chicken gut microbiome revealed by metagenomics and culture.</title>
        <authorList>
            <person name="Gilroy R."/>
            <person name="Ravi A."/>
            <person name="Getino M."/>
            <person name="Pursley I."/>
            <person name="Horton D.L."/>
            <person name="Alikhan N.F."/>
            <person name="Baker D."/>
            <person name="Gharbi K."/>
            <person name="Hall N."/>
            <person name="Watson M."/>
            <person name="Adriaenssens E.M."/>
            <person name="Foster-Nyarko E."/>
            <person name="Jarju S."/>
            <person name="Secka A."/>
            <person name="Antonio M."/>
            <person name="Oren A."/>
            <person name="Chaudhuri R.R."/>
            <person name="La Ragione R."/>
            <person name="Hildebrand F."/>
            <person name="Pallen M.J."/>
        </authorList>
    </citation>
    <scope>NUCLEOTIDE SEQUENCE</scope>
    <source>
        <strain evidence="3">CHK190-19873</strain>
    </source>
</reference>
<dbReference type="EMBL" id="DVIQ01000097">
    <property type="protein sequence ID" value="HIS32686.1"/>
    <property type="molecule type" value="Genomic_DNA"/>
</dbReference>
<name>A0A9D1JKY0_9FIRM</name>
<gene>
    <name evidence="3" type="ORF">IAB44_14260</name>
</gene>
<feature type="domain" description="DUF3502" evidence="2">
    <location>
        <begin position="431"/>
        <end position="498"/>
    </location>
</feature>
<dbReference type="AlphaFoldDB" id="A0A9D1JKY0"/>
<dbReference type="Gene3D" id="3.40.190.10">
    <property type="entry name" value="Periplasmic binding protein-like II"/>
    <property type="match status" value="2"/>
</dbReference>
<dbReference type="Pfam" id="PF12010">
    <property type="entry name" value="DUF3502"/>
    <property type="match status" value="1"/>
</dbReference>
<accession>A0A9D1JKY0</accession>
<dbReference type="InterPro" id="IPR022627">
    <property type="entry name" value="DUF3502"/>
</dbReference>
<sequence length="501" mass="56209">MKLKKATALVMAAAMSLGMFGSVTASAEEDIYEIVVQFPTLGTTPPDLQKVEDAINERLEPEIGAHITFYPVSAYETNNTTSLMVSSGEKLDLAISIFEGGVSNYVNSGMIMELDDLVEEYGQDILAAEGIAMTGGYFKGSLYGIPAEDKMGRVYAFEARKDLLDKYGIEYDENKIYTADELTEIFRVVQEGEGDGFHCIAANGSEDPIFSYLDHTDRLGASYASGVLMNYGEEDSEIVNYFDTEEFENYCNTVRTWFEEGFLSQDCNTVTDSTLVQMQTGNYLGMFSSAEPDMIMNHSRAMQDYIGTDMVPLYTSEPASMTHMYQVTQWMIPITCENPEKTMEFLNLTYKDADLLNLIYRGIEGEHYVFRDGSDRLIDYPEGIDSSNTPYSVILNVWGDKTLDYQLPPMDESYFTEMEEFNNSISKQSVALGYCFNTEPVRTQYAAVNDVITQYESVLGMGVVDPETTLETFRSALDAAGIDEVIAENQRQYDEWKATQE</sequence>
<dbReference type="SUPFAM" id="SSF53850">
    <property type="entry name" value="Periplasmic binding protein-like II"/>
    <property type="match status" value="1"/>
</dbReference>
<organism evidence="3 4">
    <name type="scientific">Candidatus Limivivens intestinipullorum</name>
    <dbReference type="NCBI Taxonomy" id="2840858"/>
    <lineage>
        <taxon>Bacteria</taxon>
        <taxon>Bacillati</taxon>
        <taxon>Bacillota</taxon>
        <taxon>Clostridia</taxon>
        <taxon>Lachnospirales</taxon>
        <taxon>Lachnospiraceae</taxon>
        <taxon>Lachnospiraceae incertae sedis</taxon>
        <taxon>Candidatus Limivivens</taxon>
    </lineage>
</organism>
<proteinExistence type="predicted"/>